<sequence>MNNKKYNINIGNSNITIGTDVQSNTETLEYIVPPKIVLNTNKSRYSSAVKDFVRGILKDNGINVKNDDVIEEIATATYEHFITLLQRENKVEFKEIEIKELKS</sequence>
<organism evidence="1">
    <name type="scientific">Myoviridae sp. ctkfK18</name>
    <dbReference type="NCBI Taxonomy" id="2825165"/>
    <lineage>
        <taxon>Viruses</taxon>
        <taxon>Duplodnaviria</taxon>
        <taxon>Heunggongvirae</taxon>
        <taxon>Uroviricota</taxon>
        <taxon>Caudoviricetes</taxon>
    </lineage>
</organism>
<accession>A0A8S5VGS9</accession>
<evidence type="ECO:0000313" key="1">
    <source>
        <dbReference type="EMBL" id="DAG05978.1"/>
    </source>
</evidence>
<reference evidence="1" key="1">
    <citation type="journal article" date="2021" name="Proc. Natl. Acad. Sci. U.S.A.">
        <title>A Catalog of Tens of Thousands of Viruses from Human Metagenomes Reveals Hidden Associations with Chronic Diseases.</title>
        <authorList>
            <person name="Tisza M.J."/>
            <person name="Buck C.B."/>
        </authorList>
    </citation>
    <scope>NUCLEOTIDE SEQUENCE</scope>
    <source>
        <strain evidence="1">CtkfK18</strain>
    </source>
</reference>
<proteinExistence type="predicted"/>
<protein>
    <submittedName>
        <fullName evidence="1">Uncharacterized protein</fullName>
    </submittedName>
</protein>
<name>A0A8S5VGS9_9CAUD</name>
<dbReference type="EMBL" id="BK016265">
    <property type="protein sequence ID" value="DAG05978.1"/>
    <property type="molecule type" value="Genomic_DNA"/>
</dbReference>